<feature type="transmembrane region" description="Helical" evidence="1">
    <location>
        <begin position="89"/>
        <end position="108"/>
    </location>
</feature>
<reference evidence="2 3" key="1">
    <citation type="submission" date="2022-06" db="EMBL/GenBank/DDBJ databases">
        <title>Haloarcula sp. a new haloarchaeum isolate from saline soil.</title>
        <authorList>
            <person name="Strakova D."/>
            <person name="Galisteo C."/>
            <person name="Sanchez-Porro C."/>
            <person name="Ventosa A."/>
        </authorList>
    </citation>
    <scope>NUCLEOTIDE SEQUENCE [LARGE SCALE GENOMIC DNA]</scope>
    <source>
        <strain evidence="2 3">S1CR25-12</strain>
    </source>
</reference>
<feature type="transmembrane region" description="Helical" evidence="1">
    <location>
        <begin position="65"/>
        <end position="83"/>
    </location>
</feature>
<name>A0ABU2FB31_9EURY</name>
<keyword evidence="1" id="KW-0472">Membrane</keyword>
<dbReference type="EMBL" id="JAMQON010000002">
    <property type="protein sequence ID" value="MDS0259484.1"/>
    <property type="molecule type" value="Genomic_DNA"/>
</dbReference>
<feature type="transmembrane region" description="Helical" evidence="1">
    <location>
        <begin position="171"/>
        <end position="187"/>
    </location>
</feature>
<dbReference type="RefSeq" id="WP_310919095.1">
    <property type="nucleotide sequence ID" value="NZ_JAMQON010000002.1"/>
</dbReference>
<keyword evidence="3" id="KW-1185">Reference proteome</keyword>
<organism evidence="2 3">
    <name type="scientific">Haloarcula saliterrae</name>
    <dbReference type="NCBI Taxonomy" id="2950534"/>
    <lineage>
        <taxon>Archaea</taxon>
        <taxon>Methanobacteriati</taxon>
        <taxon>Methanobacteriota</taxon>
        <taxon>Stenosarchaea group</taxon>
        <taxon>Halobacteria</taxon>
        <taxon>Halobacteriales</taxon>
        <taxon>Haloarculaceae</taxon>
        <taxon>Haloarcula</taxon>
    </lineage>
</organism>
<evidence type="ECO:0000256" key="1">
    <source>
        <dbReference type="SAM" id="Phobius"/>
    </source>
</evidence>
<proteinExistence type="predicted"/>
<feature type="transmembrane region" description="Helical" evidence="1">
    <location>
        <begin position="36"/>
        <end position="53"/>
    </location>
</feature>
<dbReference type="Proteomes" id="UP001259659">
    <property type="component" value="Unassembled WGS sequence"/>
</dbReference>
<evidence type="ECO:0000313" key="3">
    <source>
        <dbReference type="Proteomes" id="UP001259659"/>
    </source>
</evidence>
<accession>A0ABU2FB31</accession>
<feature type="transmembrane region" description="Helical" evidence="1">
    <location>
        <begin position="148"/>
        <end position="165"/>
    </location>
</feature>
<keyword evidence="1" id="KW-1133">Transmembrane helix</keyword>
<gene>
    <name evidence="2" type="ORF">NDI56_08770</name>
</gene>
<feature type="transmembrane region" description="Helical" evidence="1">
    <location>
        <begin position="12"/>
        <end position="30"/>
    </location>
</feature>
<sequence>MQGKPPAALGSGAYVAGVAGAAALVAGFAYDAAAPLAVGGLCLGIVAGGLAVTRSQLLGRGLTSRLTGAVLLALGAWVTWTGVQSGAGARYQLTIGSVFVAVVGWAVMVRGDGALASVDGTREPRATLPRTTDGATAGDGRRQQFQRLVDVGVIVAVAYFFYRALAQSDPSSWLFGGLFLVVFLPGTRSQVRLTDSGLVTTHYVFWRVPFDQSQTPWTGLYGYEATDTRLRIAADFGPDRVYDLARIDDVDRVVAVLDDHIPRL</sequence>
<keyword evidence="1" id="KW-0812">Transmembrane</keyword>
<comment type="caution">
    <text evidence="2">The sequence shown here is derived from an EMBL/GenBank/DDBJ whole genome shotgun (WGS) entry which is preliminary data.</text>
</comment>
<evidence type="ECO:0000313" key="2">
    <source>
        <dbReference type="EMBL" id="MDS0259484.1"/>
    </source>
</evidence>
<evidence type="ECO:0008006" key="4">
    <source>
        <dbReference type="Google" id="ProtNLM"/>
    </source>
</evidence>
<protein>
    <recommendedName>
        <fullName evidence="4">PH domain-containing protein</fullName>
    </recommendedName>
</protein>